<dbReference type="InterPro" id="IPR004692">
    <property type="entry name" value="SecG"/>
</dbReference>
<organism evidence="10 11">
    <name type="scientific">Candidatus Colwellbacteria bacterium CG_4_9_14_0_2_um_filter_50_12</name>
    <dbReference type="NCBI Taxonomy" id="1974538"/>
    <lineage>
        <taxon>Bacteria</taxon>
        <taxon>Candidatus Colwelliibacteriota</taxon>
    </lineage>
</organism>
<evidence type="ECO:0000313" key="10">
    <source>
        <dbReference type="EMBL" id="PJC65373.1"/>
    </source>
</evidence>
<evidence type="ECO:0000256" key="7">
    <source>
        <dbReference type="ARBA" id="ARBA00023010"/>
    </source>
</evidence>
<gene>
    <name evidence="10" type="primary">secG</name>
    <name evidence="10" type="ORF">CO020_01025</name>
</gene>
<keyword evidence="5 9" id="KW-0653">Protein transport</keyword>
<accession>A0A2M8G135</accession>
<keyword evidence="7 9" id="KW-0811">Translocation</keyword>
<evidence type="ECO:0000313" key="11">
    <source>
        <dbReference type="Proteomes" id="UP000229674"/>
    </source>
</evidence>
<keyword evidence="3 9" id="KW-0813">Transport</keyword>
<evidence type="ECO:0000256" key="8">
    <source>
        <dbReference type="ARBA" id="ARBA00023136"/>
    </source>
</evidence>
<dbReference type="AlphaFoldDB" id="A0A2M8G135"/>
<keyword evidence="4 9" id="KW-0812">Transmembrane</keyword>
<feature type="transmembrane region" description="Helical" evidence="9">
    <location>
        <begin position="6"/>
        <end position="22"/>
    </location>
</feature>
<evidence type="ECO:0000256" key="5">
    <source>
        <dbReference type="ARBA" id="ARBA00022927"/>
    </source>
</evidence>
<proteinExistence type="inferred from homology"/>
<evidence type="ECO:0000256" key="2">
    <source>
        <dbReference type="ARBA" id="ARBA00008445"/>
    </source>
</evidence>
<protein>
    <recommendedName>
        <fullName evidence="9">Protein-export membrane protein SecG</fullName>
    </recommendedName>
</protein>
<comment type="similarity">
    <text evidence="2 9">Belongs to the SecG family.</text>
</comment>
<evidence type="ECO:0000256" key="9">
    <source>
        <dbReference type="RuleBase" id="RU365087"/>
    </source>
</evidence>
<reference evidence="11" key="1">
    <citation type="submission" date="2017-09" db="EMBL/GenBank/DDBJ databases">
        <title>Depth-based differentiation of microbial function through sediment-hosted aquifers and enrichment of novel symbionts in the deep terrestrial subsurface.</title>
        <authorList>
            <person name="Probst A.J."/>
            <person name="Ladd B."/>
            <person name="Jarett J.K."/>
            <person name="Geller-Mcgrath D.E."/>
            <person name="Sieber C.M.K."/>
            <person name="Emerson J.B."/>
            <person name="Anantharaman K."/>
            <person name="Thomas B.C."/>
            <person name="Malmstrom R."/>
            <person name="Stieglmeier M."/>
            <person name="Klingl A."/>
            <person name="Woyke T."/>
            <person name="Ryan C.M."/>
            <person name="Banfield J.F."/>
        </authorList>
    </citation>
    <scope>NUCLEOTIDE SEQUENCE [LARGE SCALE GENOMIC DNA]</scope>
</reference>
<dbReference type="NCBIfam" id="TIGR00810">
    <property type="entry name" value="secG"/>
    <property type="match status" value="1"/>
</dbReference>
<dbReference type="GO" id="GO:0005886">
    <property type="term" value="C:plasma membrane"/>
    <property type="evidence" value="ECO:0007669"/>
    <property type="project" value="UniProtKB-SubCell"/>
</dbReference>
<evidence type="ECO:0000256" key="1">
    <source>
        <dbReference type="ARBA" id="ARBA00004141"/>
    </source>
</evidence>
<dbReference type="Proteomes" id="UP000229674">
    <property type="component" value="Unassembled WGS sequence"/>
</dbReference>
<evidence type="ECO:0000256" key="4">
    <source>
        <dbReference type="ARBA" id="ARBA00022692"/>
    </source>
</evidence>
<comment type="function">
    <text evidence="9">Involved in protein export. Participates in an early event of protein translocation.</text>
</comment>
<dbReference type="GO" id="GO:0009306">
    <property type="term" value="P:protein secretion"/>
    <property type="evidence" value="ECO:0007669"/>
    <property type="project" value="UniProtKB-UniRule"/>
</dbReference>
<keyword evidence="9" id="KW-1003">Cell membrane</keyword>
<keyword evidence="8 9" id="KW-0472">Membrane</keyword>
<dbReference type="Pfam" id="PF03840">
    <property type="entry name" value="SecG"/>
    <property type="match status" value="1"/>
</dbReference>
<dbReference type="GO" id="GO:0015450">
    <property type="term" value="F:protein-transporting ATPase activity"/>
    <property type="evidence" value="ECO:0007669"/>
    <property type="project" value="UniProtKB-UniRule"/>
</dbReference>
<dbReference type="EMBL" id="PFQX01000042">
    <property type="protein sequence ID" value="PJC65373.1"/>
    <property type="molecule type" value="Genomic_DNA"/>
</dbReference>
<name>A0A2M8G135_9BACT</name>
<comment type="subcellular location">
    <subcellularLocation>
        <location evidence="9">Cell membrane</location>
        <topology evidence="9">Multi-pass membrane protein</topology>
    </subcellularLocation>
    <subcellularLocation>
        <location evidence="1">Membrane</location>
        <topology evidence="1">Multi-pass membrane protein</topology>
    </subcellularLocation>
</comment>
<evidence type="ECO:0000256" key="3">
    <source>
        <dbReference type="ARBA" id="ARBA00022448"/>
    </source>
</evidence>
<sequence>MNYINIAQIAISVIIVGLILLQERESGLSGLFGGGDMGGVYQARRGLEKGIFIATIVLAVIFVGLSIASLILK</sequence>
<feature type="transmembrane region" description="Helical" evidence="9">
    <location>
        <begin position="51"/>
        <end position="72"/>
    </location>
</feature>
<keyword evidence="6 9" id="KW-1133">Transmembrane helix</keyword>
<evidence type="ECO:0000256" key="6">
    <source>
        <dbReference type="ARBA" id="ARBA00022989"/>
    </source>
</evidence>
<comment type="caution">
    <text evidence="10">The sequence shown here is derived from an EMBL/GenBank/DDBJ whole genome shotgun (WGS) entry which is preliminary data.</text>
</comment>